<accession>A0AC34GGH2</accession>
<dbReference type="Proteomes" id="UP000887579">
    <property type="component" value="Unplaced"/>
</dbReference>
<proteinExistence type="predicted"/>
<name>A0AC34GGH2_9BILA</name>
<dbReference type="WBParaSite" id="ES5_v2.g28783.t1">
    <property type="protein sequence ID" value="ES5_v2.g28783.t1"/>
    <property type="gene ID" value="ES5_v2.g28783"/>
</dbReference>
<reference evidence="2" key="1">
    <citation type="submission" date="2022-11" db="UniProtKB">
        <authorList>
            <consortium name="WormBaseParasite"/>
        </authorList>
    </citation>
    <scope>IDENTIFICATION</scope>
</reference>
<evidence type="ECO:0000313" key="2">
    <source>
        <dbReference type="WBParaSite" id="ES5_v2.g28783.t1"/>
    </source>
</evidence>
<protein>
    <submittedName>
        <fullName evidence="2">Uncharacterized protein</fullName>
    </submittedName>
</protein>
<sequence>MENIISPQTTSTSSPAVNDQLPPPCSTCVKYHESIKDSISQLDQKMNLILSKMEEIISTTTVSAATKQQTVTDAIGSGPSKSSTSLSPQHDATRSATEDDEGTDLIYPTKKNGNFNG</sequence>
<evidence type="ECO:0000313" key="1">
    <source>
        <dbReference type="Proteomes" id="UP000887579"/>
    </source>
</evidence>
<organism evidence="1 2">
    <name type="scientific">Panagrolaimus sp. ES5</name>
    <dbReference type="NCBI Taxonomy" id="591445"/>
    <lineage>
        <taxon>Eukaryota</taxon>
        <taxon>Metazoa</taxon>
        <taxon>Ecdysozoa</taxon>
        <taxon>Nematoda</taxon>
        <taxon>Chromadorea</taxon>
        <taxon>Rhabditida</taxon>
        <taxon>Tylenchina</taxon>
        <taxon>Panagrolaimomorpha</taxon>
        <taxon>Panagrolaimoidea</taxon>
        <taxon>Panagrolaimidae</taxon>
        <taxon>Panagrolaimus</taxon>
    </lineage>
</organism>